<proteinExistence type="predicted"/>
<name>T0YBR5_9ZZZZ</name>
<dbReference type="InterPro" id="IPR032710">
    <property type="entry name" value="NTF2-like_dom_sf"/>
</dbReference>
<evidence type="ECO:0000256" key="4">
    <source>
        <dbReference type="ARBA" id="ARBA00023136"/>
    </source>
</evidence>
<dbReference type="GO" id="GO:0016020">
    <property type="term" value="C:membrane"/>
    <property type="evidence" value="ECO:0007669"/>
    <property type="project" value="UniProtKB-SubCell"/>
</dbReference>
<evidence type="ECO:0000256" key="3">
    <source>
        <dbReference type="ARBA" id="ARBA00022989"/>
    </source>
</evidence>
<dbReference type="Gene3D" id="3.10.450.230">
    <property type="entry name" value="VirB8 protein"/>
    <property type="match status" value="1"/>
</dbReference>
<dbReference type="Pfam" id="PF04335">
    <property type="entry name" value="VirB8"/>
    <property type="match status" value="1"/>
</dbReference>
<keyword evidence="4" id="KW-0472">Membrane</keyword>
<evidence type="ECO:0000256" key="2">
    <source>
        <dbReference type="ARBA" id="ARBA00022692"/>
    </source>
</evidence>
<reference evidence="6" key="2">
    <citation type="journal article" date="2014" name="ISME J.">
        <title>Microbial stratification in low pH oxic and suboxic macroscopic growths along an acid mine drainage.</title>
        <authorList>
            <person name="Mendez-Garcia C."/>
            <person name="Mesa V."/>
            <person name="Sprenger R.R."/>
            <person name="Richter M."/>
            <person name="Diez M.S."/>
            <person name="Solano J."/>
            <person name="Bargiela R."/>
            <person name="Golyshina O.V."/>
            <person name="Manteca A."/>
            <person name="Ramos J.L."/>
            <person name="Gallego J.R."/>
            <person name="Llorente I."/>
            <person name="Martins Dos Santos V.A."/>
            <person name="Jensen O.N."/>
            <person name="Pelaez A.I."/>
            <person name="Sanchez J."/>
            <person name="Ferrer M."/>
        </authorList>
    </citation>
    <scope>NUCLEOTIDE SEQUENCE</scope>
</reference>
<dbReference type="InterPro" id="IPR007430">
    <property type="entry name" value="VirB8"/>
</dbReference>
<evidence type="ECO:0000259" key="5">
    <source>
        <dbReference type="Pfam" id="PF04335"/>
    </source>
</evidence>
<comment type="subcellular location">
    <subcellularLocation>
        <location evidence="1">Membrane</location>
        <topology evidence="1">Single-pass membrane protein</topology>
    </subcellularLocation>
</comment>
<feature type="non-terminal residue" evidence="6">
    <location>
        <position position="1"/>
    </location>
</feature>
<protein>
    <submittedName>
        <fullName evidence="6">VirB8</fullName>
    </submittedName>
</protein>
<dbReference type="EMBL" id="AUZX01015374">
    <property type="protein sequence ID" value="EQD29232.1"/>
    <property type="molecule type" value="Genomic_DNA"/>
</dbReference>
<comment type="caution">
    <text evidence="6">The sequence shown here is derived from an EMBL/GenBank/DDBJ whole genome shotgun (WGS) entry which is preliminary data.</text>
</comment>
<accession>T0YBR5</accession>
<organism evidence="6">
    <name type="scientific">mine drainage metagenome</name>
    <dbReference type="NCBI Taxonomy" id="410659"/>
    <lineage>
        <taxon>unclassified sequences</taxon>
        <taxon>metagenomes</taxon>
        <taxon>ecological metagenomes</taxon>
    </lineage>
</organism>
<gene>
    <name evidence="6" type="ORF">B1A_20820</name>
</gene>
<reference evidence="6" key="1">
    <citation type="submission" date="2013-08" db="EMBL/GenBank/DDBJ databases">
        <authorList>
            <person name="Mendez C."/>
            <person name="Richter M."/>
            <person name="Ferrer M."/>
            <person name="Sanchez J."/>
        </authorList>
    </citation>
    <scope>NUCLEOTIDE SEQUENCE</scope>
</reference>
<evidence type="ECO:0000313" key="6">
    <source>
        <dbReference type="EMBL" id="EQD29232.1"/>
    </source>
</evidence>
<dbReference type="SUPFAM" id="SSF54427">
    <property type="entry name" value="NTF2-like"/>
    <property type="match status" value="1"/>
</dbReference>
<keyword evidence="3" id="KW-1133">Transmembrane helix</keyword>
<feature type="domain" description="Bacterial virulence protein VirB8" evidence="5">
    <location>
        <begin position="2"/>
        <end position="136"/>
    </location>
</feature>
<evidence type="ECO:0000256" key="1">
    <source>
        <dbReference type="ARBA" id="ARBA00004167"/>
    </source>
</evidence>
<dbReference type="AlphaFoldDB" id="T0YBR5"/>
<sequence>LLALVPLKRVEPYVIRVDSRTGVVDVVPAYDGREDFNQAIARYFLMRYISVCERFDYAMARADYRQCGAFNSAPLNQALYTRWDPSNPRSPLNVHRDGGTVSVRIESVSFLGAALGGGHLAQVRFERIARQPGGERRASRALDCHDPVRVRSAGACDAVAALESTRLRSHRARARAGSARIGRPLGRLIGGGQDVEEAMGSVRAAAGARHVGADDCRRSGRDGEARITARRRESSRALRALWSQPGVCAARSGRL</sequence>
<keyword evidence="2" id="KW-0812">Transmembrane</keyword>
<dbReference type="CDD" id="cd16424">
    <property type="entry name" value="VirB8"/>
    <property type="match status" value="1"/>
</dbReference>